<dbReference type="InterPro" id="IPR052055">
    <property type="entry name" value="Hepadnavirus_pol/RT"/>
</dbReference>
<feature type="domain" description="Reverse transcriptase" evidence="2">
    <location>
        <begin position="1"/>
        <end position="213"/>
    </location>
</feature>
<evidence type="ECO:0000259" key="2">
    <source>
        <dbReference type="PROSITE" id="PS50878"/>
    </source>
</evidence>
<reference evidence="4" key="1">
    <citation type="submission" date="2021-03" db="EMBL/GenBank/DDBJ databases">
        <authorList>
            <person name="Bekaert M."/>
        </authorList>
    </citation>
    <scope>NUCLEOTIDE SEQUENCE</scope>
</reference>
<keyword evidence="5" id="KW-1185">Reference proteome</keyword>
<dbReference type="GO" id="GO:0003677">
    <property type="term" value="F:DNA binding"/>
    <property type="evidence" value="ECO:0007669"/>
    <property type="project" value="InterPro"/>
</dbReference>
<name>A0A8S3UHB7_MYTED</name>
<dbReference type="CDD" id="cd09275">
    <property type="entry name" value="RNase_HI_RT_DIRS1"/>
    <property type="match status" value="1"/>
</dbReference>
<dbReference type="OrthoDB" id="8906724at2759"/>
<evidence type="ECO:0008006" key="6">
    <source>
        <dbReference type="Google" id="ProtNLM"/>
    </source>
</evidence>
<comment type="caution">
    <text evidence="4">The sequence shown here is derived from an EMBL/GenBank/DDBJ whole genome shotgun (WGS) entry which is preliminary data.</text>
</comment>
<dbReference type="InterPro" id="IPR011010">
    <property type="entry name" value="DNA_brk_join_enz"/>
</dbReference>
<dbReference type="EMBL" id="CAJPWZ010002630">
    <property type="protein sequence ID" value="CAG2242114.1"/>
    <property type="molecule type" value="Genomic_DNA"/>
</dbReference>
<evidence type="ECO:0000313" key="4">
    <source>
        <dbReference type="EMBL" id="CAG2242114.1"/>
    </source>
</evidence>
<dbReference type="SUPFAM" id="SSF56672">
    <property type="entry name" value="DNA/RNA polymerases"/>
    <property type="match status" value="1"/>
</dbReference>
<dbReference type="InterPro" id="IPR043502">
    <property type="entry name" value="DNA/RNA_pol_sf"/>
</dbReference>
<gene>
    <name evidence="4" type="ORF">MEDL_54304</name>
</gene>
<sequence length="783" mass="89936">MSKVAGQNNPVQTFDQQLYAIAQQVKWVSPIGIAVHKYSFKKRLILDLSSPHNSCDHDSVNDLIDKDLCSLSYIKVDDAINAIQDYGVNSICCKVDVCDAFKQLGILPTQWHLFCFKWHNFYYHYVRLPFGCRSSPKLFDMLSRSICWIAKHNYNINVIFHLLDDFLTVDRPTDCGERTMALLSLIFNKLSIPLSKKKTVGPSCVLEYLGIVLDTVNMQARLPQDKVKRITDFITLILSKKSCTRKELEQLLGHLNFATRVILPGRSFVSYLYKLMSSVKESFYHVHLNKECKADLYMWLSFLKNWNGINFFYEKTLTKAEDMMLYTDASSLIGFGGYYQHKWFCDRWPDNLPCKSDFAASMAFLELYPIVVAAVLWGKEWCGKRILFYCDNLATVHIIAKGRSKETNIMKLMRKLTMCAATYNFVVYNEQVQTCSASSRSNSHSLPTAFRHSLDSSVETLWKYSVADSTRSHYSTGFDLYKKFSLLQGSFWTSNEMPPVSETLVMRFVAFCDEHKSLKYSTIKLYLCGIRYYYLQYAGFSPLEQYGKPLLCLQSILNGLKKKQKGCVKRPRLPITMSLLYKMVMLLRNNFFSLFNNVMLEAACVVAFFAFLRCGEFTILSNFDSETHLCVGDLAIFEDHILLHLKKSKTDPFRQGVTIPLYKSGHIICPCFAIKNYLSLRKKKSSNTSDALFVSVDGNPLSRQFFIKHVKIILYNLGLESKNYNGHSFRIGAATTAQEVRLEDHLIKTLGRWSSDCYIRYIHTSPKVIQQAQNQLVSSISLS</sequence>
<feature type="domain" description="Tyr recombinase" evidence="3">
    <location>
        <begin position="572"/>
        <end position="774"/>
    </location>
</feature>
<dbReference type="GO" id="GO:0015074">
    <property type="term" value="P:DNA integration"/>
    <property type="evidence" value="ECO:0007669"/>
    <property type="project" value="InterPro"/>
</dbReference>
<dbReference type="PROSITE" id="PS50878">
    <property type="entry name" value="RT_POL"/>
    <property type="match status" value="1"/>
</dbReference>
<keyword evidence="1" id="KW-0233">DNA recombination</keyword>
<evidence type="ECO:0000259" key="3">
    <source>
        <dbReference type="PROSITE" id="PS51898"/>
    </source>
</evidence>
<evidence type="ECO:0000313" key="5">
    <source>
        <dbReference type="Proteomes" id="UP000683360"/>
    </source>
</evidence>
<dbReference type="SUPFAM" id="SSF56349">
    <property type="entry name" value="DNA breaking-rejoining enzymes"/>
    <property type="match status" value="1"/>
</dbReference>
<dbReference type="PANTHER" id="PTHR33050:SF8">
    <property type="entry name" value="REVERSE TRANSCRIPTASE DOMAIN-CONTAINING PROTEIN"/>
    <property type="match status" value="1"/>
</dbReference>
<dbReference type="Proteomes" id="UP000683360">
    <property type="component" value="Unassembled WGS sequence"/>
</dbReference>
<dbReference type="Pfam" id="PF00589">
    <property type="entry name" value="Phage_integrase"/>
    <property type="match status" value="1"/>
</dbReference>
<protein>
    <recommendedName>
        <fullName evidence="6">Reverse transcriptase domain-containing protein</fullName>
    </recommendedName>
</protein>
<dbReference type="PROSITE" id="PS51898">
    <property type="entry name" value="TYR_RECOMBINASE"/>
    <property type="match status" value="1"/>
</dbReference>
<dbReference type="Gene3D" id="1.10.443.10">
    <property type="entry name" value="Intergrase catalytic core"/>
    <property type="match status" value="1"/>
</dbReference>
<dbReference type="PANTHER" id="PTHR33050">
    <property type="entry name" value="REVERSE TRANSCRIPTASE DOMAIN-CONTAINING PROTEIN"/>
    <property type="match status" value="1"/>
</dbReference>
<dbReference type="InterPro" id="IPR002104">
    <property type="entry name" value="Integrase_catalytic"/>
</dbReference>
<evidence type="ECO:0000256" key="1">
    <source>
        <dbReference type="ARBA" id="ARBA00023172"/>
    </source>
</evidence>
<accession>A0A8S3UHB7</accession>
<dbReference type="GO" id="GO:0006310">
    <property type="term" value="P:DNA recombination"/>
    <property type="evidence" value="ECO:0007669"/>
    <property type="project" value="UniProtKB-KW"/>
</dbReference>
<dbReference type="SUPFAM" id="SSF47823">
    <property type="entry name" value="lambda integrase-like, N-terminal domain"/>
    <property type="match status" value="1"/>
</dbReference>
<organism evidence="4 5">
    <name type="scientific">Mytilus edulis</name>
    <name type="common">Blue mussel</name>
    <dbReference type="NCBI Taxonomy" id="6550"/>
    <lineage>
        <taxon>Eukaryota</taxon>
        <taxon>Metazoa</taxon>
        <taxon>Spiralia</taxon>
        <taxon>Lophotrochozoa</taxon>
        <taxon>Mollusca</taxon>
        <taxon>Bivalvia</taxon>
        <taxon>Autobranchia</taxon>
        <taxon>Pteriomorphia</taxon>
        <taxon>Mytilida</taxon>
        <taxon>Mytiloidea</taxon>
        <taxon>Mytilidae</taxon>
        <taxon>Mytilinae</taxon>
        <taxon>Mytilus</taxon>
    </lineage>
</organism>
<dbReference type="InterPro" id="IPR013762">
    <property type="entry name" value="Integrase-like_cat_sf"/>
</dbReference>
<dbReference type="InterPro" id="IPR000477">
    <property type="entry name" value="RT_dom"/>
</dbReference>
<proteinExistence type="predicted"/>
<dbReference type="AlphaFoldDB" id="A0A8S3UHB7"/>